<evidence type="ECO:0000313" key="1">
    <source>
        <dbReference type="EMBL" id="JAH01733.1"/>
    </source>
</evidence>
<proteinExistence type="predicted"/>
<protein>
    <submittedName>
        <fullName evidence="1">Uncharacterized protein</fullName>
    </submittedName>
</protein>
<dbReference type="EMBL" id="GBXM01106844">
    <property type="protein sequence ID" value="JAH01733.1"/>
    <property type="molecule type" value="Transcribed_RNA"/>
</dbReference>
<dbReference type="AlphaFoldDB" id="A0A0E9PD41"/>
<sequence length="20" mass="2337">MKNNLFISELYLCMVCTTRG</sequence>
<accession>A0A0E9PD41</accession>
<reference evidence="1" key="1">
    <citation type="submission" date="2014-11" db="EMBL/GenBank/DDBJ databases">
        <authorList>
            <person name="Amaro Gonzalez C."/>
        </authorList>
    </citation>
    <scope>NUCLEOTIDE SEQUENCE</scope>
</reference>
<reference evidence="1" key="2">
    <citation type="journal article" date="2015" name="Fish Shellfish Immunol.">
        <title>Early steps in the European eel (Anguilla anguilla)-Vibrio vulnificus interaction in the gills: Role of the RtxA13 toxin.</title>
        <authorList>
            <person name="Callol A."/>
            <person name="Pajuelo D."/>
            <person name="Ebbesson L."/>
            <person name="Teles M."/>
            <person name="MacKenzie S."/>
            <person name="Amaro C."/>
        </authorList>
    </citation>
    <scope>NUCLEOTIDE SEQUENCE</scope>
</reference>
<organism evidence="1">
    <name type="scientific">Anguilla anguilla</name>
    <name type="common">European freshwater eel</name>
    <name type="synonym">Muraena anguilla</name>
    <dbReference type="NCBI Taxonomy" id="7936"/>
    <lineage>
        <taxon>Eukaryota</taxon>
        <taxon>Metazoa</taxon>
        <taxon>Chordata</taxon>
        <taxon>Craniata</taxon>
        <taxon>Vertebrata</taxon>
        <taxon>Euteleostomi</taxon>
        <taxon>Actinopterygii</taxon>
        <taxon>Neopterygii</taxon>
        <taxon>Teleostei</taxon>
        <taxon>Anguilliformes</taxon>
        <taxon>Anguillidae</taxon>
        <taxon>Anguilla</taxon>
    </lineage>
</organism>
<name>A0A0E9PD41_ANGAN</name>